<feature type="region of interest" description="Disordered" evidence="1">
    <location>
        <begin position="16"/>
        <end position="66"/>
    </location>
</feature>
<proteinExistence type="predicted"/>
<accession>A0A8H8CY68</accession>
<organism evidence="2 3">
    <name type="scientific">Ajellomyces capsulatus</name>
    <name type="common">Darling's disease fungus</name>
    <name type="synonym">Histoplasma capsulatum</name>
    <dbReference type="NCBI Taxonomy" id="5037"/>
    <lineage>
        <taxon>Eukaryota</taxon>
        <taxon>Fungi</taxon>
        <taxon>Dikarya</taxon>
        <taxon>Ascomycota</taxon>
        <taxon>Pezizomycotina</taxon>
        <taxon>Eurotiomycetes</taxon>
        <taxon>Eurotiomycetidae</taxon>
        <taxon>Onygenales</taxon>
        <taxon>Ajellomycetaceae</taxon>
        <taxon>Histoplasma</taxon>
    </lineage>
</organism>
<reference evidence="2 3" key="1">
    <citation type="submission" date="2021-01" db="EMBL/GenBank/DDBJ databases">
        <title>Chromosome-level genome assembly of a human fungal pathogen reveals clustering of transcriptionally co-regulated genes.</title>
        <authorList>
            <person name="Voorhies M."/>
            <person name="Cohen S."/>
            <person name="Shea T.P."/>
            <person name="Petrus S."/>
            <person name="Munoz J.F."/>
            <person name="Poplawski S."/>
            <person name="Goldman W.E."/>
            <person name="Michael T."/>
            <person name="Cuomo C.A."/>
            <person name="Sil A."/>
            <person name="Beyhan S."/>
        </authorList>
    </citation>
    <scope>NUCLEOTIDE SEQUENCE [LARGE SCALE GENOMIC DNA]</scope>
    <source>
        <strain evidence="2 3">G184AR</strain>
    </source>
</reference>
<dbReference type="AlphaFoldDB" id="A0A8H8CY68"/>
<gene>
    <name evidence="2" type="ORF">I7I52_05643</name>
</gene>
<sequence>MCLPFATTLAADTCSTDNNRSSLPRGKIPGEKATRNVTVSPHGDHLSSEPASSRIARGTPAVSKHGGAKRRDLAILIRTLQVPRLPSTLECTFIRAILANNKKGGDISRFEIMNYLSHLAKA</sequence>
<comment type="caution">
    <text evidence="2">The sequence shown here is derived from an EMBL/GenBank/DDBJ whole genome shotgun (WGS) entry which is preliminary data.</text>
</comment>
<evidence type="ECO:0000313" key="2">
    <source>
        <dbReference type="EMBL" id="KAG5294109.1"/>
    </source>
</evidence>
<evidence type="ECO:0000313" key="3">
    <source>
        <dbReference type="Proteomes" id="UP000670092"/>
    </source>
</evidence>
<dbReference type="VEuPathDB" id="FungiDB:I7I52_05643"/>
<evidence type="ECO:0000256" key="1">
    <source>
        <dbReference type="SAM" id="MobiDB-lite"/>
    </source>
</evidence>
<name>A0A8H8CY68_AJECA</name>
<dbReference type="Proteomes" id="UP000670092">
    <property type="component" value="Unassembled WGS sequence"/>
</dbReference>
<dbReference type="EMBL" id="JAEVHI010000004">
    <property type="protein sequence ID" value="KAG5294109.1"/>
    <property type="molecule type" value="Genomic_DNA"/>
</dbReference>
<protein>
    <submittedName>
        <fullName evidence="2">Uncharacterized protein</fullName>
    </submittedName>
</protein>